<dbReference type="HOGENOM" id="CLU_2717731_0_0_5"/>
<accession>C7CDJ5</accession>
<dbReference type="EMBL" id="FP103042">
    <property type="protein sequence ID" value="CAX24273.1"/>
    <property type="molecule type" value="Genomic_DNA"/>
</dbReference>
<proteinExistence type="predicted"/>
<reference evidence="2" key="1">
    <citation type="journal article" date="2009" name="PLoS ONE">
        <title>Methylobacterium genome sequences: a reference blueprint to investigate microbial metabolism of C1 compounds from natural and industrial sources.</title>
        <authorList>
            <person name="Vuilleumier S."/>
            <person name="Chistoserdova L."/>
            <person name="Lee M.-C."/>
            <person name="Bringel F."/>
            <person name="Lajus A."/>
            <person name="Zhou Y."/>
            <person name="Gourion B."/>
            <person name="Barbe V."/>
            <person name="Chang J."/>
            <person name="Cruveiller S."/>
            <person name="Dossat C."/>
            <person name="Gillett W."/>
            <person name="Gruffaz C."/>
            <person name="Haugen E."/>
            <person name="Hourcade E."/>
            <person name="Levy R."/>
            <person name="Mangenot S."/>
            <person name="Muller E."/>
            <person name="Nadalig T."/>
            <person name="Pagni M."/>
            <person name="Penny C."/>
            <person name="Peyraud R."/>
            <person name="Robinson D.G."/>
            <person name="Roche D."/>
            <person name="Rouy Z."/>
            <person name="Saenampechek C."/>
            <person name="Salvignol G."/>
            <person name="Vallenet D."/>
            <person name="Wu Z."/>
            <person name="Marx C.J."/>
            <person name="Vorholt J.A."/>
            <person name="Olson M.V."/>
            <person name="Kaul R."/>
            <person name="Weissenbach J."/>
            <person name="Medigue C."/>
            <person name="Lidstrom M.E."/>
        </authorList>
    </citation>
    <scope>NUCLEOTIDE SEQUENCE [LARGE SCALE GENOMIC DNA]</scope>
    <source>
        <strain evidence="2">DSM 6343 / CIP 106787 / DM4</strain>
    </source>
</reference>
<evidence type="ECO:0000313" key="2">
    <source>
        <dbReference type="Proteomes" id="UP000008070"/>
    </source>
</evidence>
<sequence>MEQGAVQTAAMSANPRLSSGASVICEIAEKQSIGVQSAWITHLHKGEVGVISQERRLEGNSIPLVAAEIPAE</sequence>
<dbReference type="KEGG" id="mdi:MEDTI5953"/>
<organism evidence="1 2">
    <name type="scientific">Methylorubrum extorquens (strain DSM 6343 / CIP 106787 / DM4)</name>
    <name type="common">Methylobacterium extorquens</name>
    <dbReference type="NCBI Taxonomy" id="661410"/>
    <lineage>
        <taxon>Bacteria</taxon>
        <taxon>Pseudomonadati</taxon>
        <taxon>Pseudomonadota</taxon>
        <taxon>Alphaproteobacteria</taxon>
        <taxon>Hyphomicrobiales</taxon>
        <taxon>Methylobacteriaceae</taxon>
        <taxon>Methylorubrum</taxon>
    </lineage>
</organism>
<dbReference type="AlphaFoldDB" id="C7CDJ5"/>
<gene>
    <name evidence="1" type="ORF">METD_I5953</name>
</gene>
<evidence type="ECO:0000313" key="1">
    <source>
        <dbReference type="EMBL" id="CAX24273.1"/>
    </source>
</evidence>
<name>C7CDJ5_METED</name>
<protein>
    <submittedName>
        <fullName evidence="1">Uncharacterized protein</fullName>
    </submittedName>
</protein>
<dbReference type="Proteomes" id="UP000008070">
    <property type="component" value="Chromosome"/>
</dbReference>